<dbReference type="InterPro" id="IPR023210">
    <property type="entry name" value="NADP_OxRdtase_dom"/>
</dbReference>
<dbReference type="CDD" id="cd19100">
    <property type="entry name" value="AKR_unchar"/>
    <property type="match status" value="1"/>
</dbReference>
<sequence>MEYVALGKSNLLVSRTAFGAQNLQKLENPDDAEALVTQAYEGGVNFFDTARSSPESERRLGAAVYAIRKNILLATKTTALSAAQIRAELEESLDTLQTDYVDLYQLEMPPFVPERGASDGIYETLEDLKKSGKIRHIGFVTDSLPLARCALANGLYETLQYPFNMLCPDETRALVRESEAHDVGFIAMQPLCGGVIRNIPLAYGFLRRFENAVPVWGVQHQEELQQILYFETHPPVIDDKFLTDEEALRSFFS</sequence>
<dbReference type="InterPro" id="IPR036812">
    <property type="entry name" value="NAD(P)_OxRdtase_dom_sf"/>
</dbReference>
<gene>
    <name evidence="2" type="ordered locus">Trebr_0781</name>
</gene>
<reference evidence="3" key="1">
    <citation type="submission" date="2011-04" db="EMBL/GenBank/DDBJ databases">
        <title>The complete genome of Treponema brennaborense DSM 12168.</title>
        <authorList>
            <person name="Lucas S."/>
            <person name="Han J."/>
            <person name="Lapidus A."/>
            <person name="Bruce D."/>
            <person name="Goodwin L."/>
            <person name="Pitluck S."/>
            <person name="Peters L."/>
            <person name="Kyrpides N."/>
            <person name="Mavromatis K."/>
            <person name="Ivanova N."/>
            <person name="Mikhailova N."/>
            <person name="Pagani I."/>
            <person name="Teshima H."/>
            <person name="Detter J.C."/>
            <person name="Tapia R."/>
            <person name="Han C."/>
            <person name="Land M."/>
            <person name="Hauser L."/>
            <person name="Markowitz V."/>
            <person name="Cheng J.-F."/>
            <person name="Hugenholtz P."/>
            <person name="Woyke T."/>
            <person name="Wu D."/>
            <person name="Gronow S."/>
            <person name="Wellnitz S."/>
            <person name="Brambilla E."/>
            <person name="Klenk H.-P."/>
            <person name="Eisen J.A."/>
        </authorList>
    </citation>
    <scope>NUCLEOTIDE SEQUENCE [LARGE SCALE GENOMIC DNA]</scope>
    <source>
        <strain evidence="3">DSM 12168 / CIP 105900 / DD5/3</strain>
    </source>
</reference>
<evidence type="ECO:0000313" key="3">
    <source>
        <dbReference type="Proteomes" id="UP000006546"/>
    </source>
</evidence>
<dbReference type="PANTHER" id="PTHR43312:SF1">
    <property type="entry name" value="NADP-DEPENDENT OXIDOREDUCTASE DOMAIN-CONTAINING PROTEIN"/>
    <property type="match status" value="1"/>
</dbReference>
<dbReference type="HOGENOM" id="CLU_023205_3_1_12"/>
<dbReference type="Pfam" id="PF00248">
    <property type="entry name" value="Aldo_ket_red"/>
    <property type="match status" value="1"/>
</dbReference>
<dbReference type="RefSeq" id="WP_013757936.1">
    <property type="nucleotide sequence ID" value="NC_015500.1"/>
</dbReference>
<dbReference type="AlphaFoldDB" id="F4LIH6"/>
<evidence type="ECO:0000259" key="1">
    <source>
        <dbReference type="Pfam" id="PF00248"/>
    </source>
</evidence>
<accession>F4LIH6</accession>
<dbReference type="PANTHER" id="PTHR43312">
    <property type="entry name" value="D-THREO-ALDOSE 1-DEHYDROGENASE"/>
    <property type="match status" value="1"/>
</dbReference>
<dbReference type="KEGG" id="tbe:Trebr_0781"/>
<dbReference type="Proteomes" id="UP000006546">
    <property type="component" value="Chromosome"/>
</dbReference>
<name>F4LIH6_TREBD</name>
<dbReference type="Gene3D" id="3.20.20.100">
    <property type="entry name" value="NADP-dependent oxidoreductase domain"/>
    <property type="match status" value="1"/>
</dbReference>
<proteinExistence type="predicted"/>
<dbReference type="OrthoDB" id="9773828at2"/>
<feature type="domain" description="NADP-dependent oxidoreductase" evidence="1">
    <location>
        <begin position="21"/>
        <end position="197"/>
    </location>
</feature>
<dbReference type="SUPFAM" id="SSF51430">
    <property type="entry name" value="NAD(P)-linked oxidoreductase"/>
    <property type="match status" value="1"/>
</dbReference>
<dbReference type="InterPro" id="IPR053135">
    <property type="entry name" value="AKR2_Oxidoreductase"/>
</dbReference>
<dbReference type="eggNOG" id="COG1453">
    <property type="taxonomic scope" value="Bacteria"/>
</dbReference>
<organism evidence="2 3">
    <name type="scientific">Treponema brennaborense (strain DSM 12168 / CIP 105900 / DD5/3)</name>
    <dbReference type="NCBI Taxonomy" id="906968"/>
    <lineage>
        <taxon>Bacteria</taxon>
        <taxon>Pseudomonadati</taxon>
        <taxon>Spirochaetota</taxon>
        <taxon>Spirochaetia</taxon>
        <taxon>Spirochaetales</taxon>
        <taxon>Treponemataceae</taxon>
        <taxon>Treponema</taxon>
    </lineage>
</organism>
<dbReference type="EMBL" id="CP002696">
    <property type="protein sequence ID" value="AEE16217.1"/>
    <property type="molecule type" value="Genomic_DNA"/>
</dbReference>
<evidence type="ECO:0000313" key="2">
    <source>
        <dbReference type="EMBL" id="AEE16217.1"/>
    </source>
</evidence>
<keyword evidence="3" id="KW-1185">Reference proteome</keyword>
<dbReference type="STRING" id="906968.Trebr_0781"/>
<protein>
    <submittedName>
        <fullName evidence="2">Aldo/keto reductase</fullName>
    </submittedName>
</protein>